<keyword evidence="1" id="KW-0812">Transmembrane</keyword>
<feature type="transmembrane region" description="Helical" evidence="1">
    <location>
        <begin position="37"/>
        <end position="56"/>
    </location>
</feature>
<dbReference type="EMBL" id="VLKF01000001">
    <property type="protein sequence ID" value="TWH71832.1"/>
    <property type="molecule type" value="Genomic_DNA"/>
</dbReference>
<dbReference type="AlphaFoldDB" id="A0A562ILS8"/>
<dbReference type="Proteomes" id="UP000321490">
    <property type="component" value="Unassembled WGS sequence"/>
</dbReference>
<evidence type="ECO:0000313" key="2">
    <source>
        <dbReference type="EMBL" id="TWH71832.1"/>
    </source>
</evidence>
<organism evidence="2 3">
    <name type="scientific">Modestobacter roseus</name>
    <dbReference type="NCBI Taxonomy" id="1181884"/>
    <lineage>
        <taxon>Bacteria</taxon>
        <taxon>Bacillati</taxon>
        <taxon>Actinomycetota</taxon>
        <taxon>Actinomycetes</taxon>
        <taxon>Geodermatophilales</taxon>
        <taxon>Geodermatophilaceae</taxon>
        <taxon>Modestobacter</taxon>
    </lineage>
</organism>
<accession>A0A562ILS8</accession>
<name>A0A562ILS8_9ACTN</name>
<comment type="caution">
    <text evidence="2">The sequence shown here is derived from an EMBL/GenBank/DDBJ whole genome shotgun (WGS) entry which is preliminary data.</text>
</comment>
<keyword evidence="1" id="KW-0472">Membrane</keyword>
<proteinExistence type="predicted"/>
<protein>
    <submittedName>
        <fullName evidence="2">Uncharacterized protein</fullName>
    </submittedName>
</protein>
<evidence type="ECO:0000256" key="1">
    <source>
        <dbReference type="SAM" id="Phobius"/>
    </source>
</evidence>
<reference evidence="2 3" key="1">
    <citation type="submission" date="2019-07" db="EMBL/GenBank/DDBJ databases">
        <title>R&amp;d 2014.</title>
        <authorList>
            <person name="Klenk H.-P."/>
        </authorList>
    </citation>
    <scope>NUCLEOTIDE SEQUENCE [LARGE SCALE GENOMIC DNA]</scope>
    <source>
        <strain evidence="2 3">DSM 45764</strain>
    </source>
</reference>
<sequence length="75" mass="7782">MAVVAGWLLLVQGLPDVDVLWTAHTLTRGPELLGRATVAVLVAVGLGLVIGGALAARRFRDDAVSRRPSVEPVAA</sequence>
<gene>
    <name evidence="2" type="ORF">JD78_00331</name>
</gene>
<evidence type="ECO:0000313" key="3">
    <source>
        <dbReference type="Proteomes" id="UP000321490"/>
    </source>
</evidence>
<keyword evidence="1" id="KW-1133">Transmembrane helix</keyword>
<keyword evidence="3" id="KW-1185">Reference proteome</keyword>